<dbReference type="EMBL" id="CP111014">
    <property type="protein sequence ID" value="WAQ98375.1"/>
    <property type="molecule type" value="Genomic_DNA"/>
</dbReference>
<comment type="subcellular location">
    <subcellularLocation>
        <location evidence="1">Membrane</location>
        <topology evidence="1">Single-pass membrane protein</topology>
    </subcellularLocation>
</comment>
<organism evidence="10 11">
    <name type="scientific">Mya arenaria</name>
    <name type="common">Soft-shell clam</name>
    <dbReference type="NCBI Taxonomy" id="6604"/>
    <lineage>
        <taxon>Eukaryota</taxon>
        <taxon>Metazoa</taxon>
        <taxon>Spiralia</taxon>
        <taxon>Lophotrochozoa</taxon>
        <taxon>Mollusca</taxon>
        <taxon>Bivalvia</taxon>
        <taxon>Autobranchia</taxon>
        <taxon>Heteroconchia</taxon>
        <taxon>Euheterodonta</taxon>
        <taxon>Imparidentia</taxon>
        <taxon>Neoheterodontei</taxon>
        <taxon>Myida</taxon>
        <taxon>Myoidea</taxon>
        <taxon>Myidae</taxon>
        <taxon>Mya</taxon>
    </lineage>
</organism>
<evidence type="ECO:0000313" key="10">
    <source>
        <dbReference type="EMBL" id="WAQ98375.1"/>
    </source>
</evidence>
<name>A0ABY7DTU5_MYAAR</name>
<feature type="transmembrane region" description="Helical" evidence="8">
    <location>
        <begin position="276"/>
        <end position="298"/>
    </location>
</feature>
<dbReference type="PANTHER" id="PTHR24365">
    <property type="entry name" value="TOLL-LIKE RECEPTOR"/>
    <property type="match status" value="1"/>
</dbReference>
<reference evidence="10" key="1">
    <citation type="submission" date="2022-11" db="EMBL/GenBank/DDBJ databases">
        <title>Centuries of genome instability and evolution in soft-shell clam transmissible cancer (bioRxiv).</title>
        <authorList>
            <person name="Hart S.F.M."/>
            <person name="Yonemitsu M.A."/>
            <person name="Giersch R.M."/>
            <person name="Beal B.F."/>
            <person name="Arriagada G."/>
            <person name="Davis B.W."/>
            <person name="Ostrander E.A."/>
            <person name="Goff S.P."/>
            <person name="Metzger M.J."/>
        </authorList>
    </citation>
    <scope>NUCLEOTIDE SEQUENCE</scope>
    <source>
        <strain evidence="10">MELC-2E11</strain>
        <tissue evidence="10">Siphon/mantle</tissue>
    </source>
</reference>
<dbReference type="SMART" id="SM00255">
    <property type="entry name" value="TIR"/>
    <property type="match status" value="1"/>
</dbReference>
<dbReference type="SMART" id="SM00082">
    <property type="entry name" value="LRRCT"/>
    <property type="match status" value="2"/>
</dbReference>
<keyword evidence="6 8" id="KW-0472">Membrane</keyword>
<keyword evidence="3 8" id="KW-0812">Transmembrane</keyword>
<keyword evidence="2" id="KW-0433">Leucine-rich repeat</keyword>
<evidence type="ECO:0000259" key="9">
    <source>
        <dbReference type="PROSITE" id="PS50104"/>
    </source>
</evidence>
<dbReference type="InterPro" id="IPR000483">
    <property type="entry name" value="Cys-rich_flank_reg_C"/>
</dbReference>
<dbReference type="PROSITE" id="PS50104">
    <property type="entry name" value="TIR"/>
    <property type="match status" value="1"/>
</dbReference>
<gene>
    <name evidence="10" type="ORF">MAR_022748</name>
</gene>
<dbReference type="SUPFAM" id="SSF52200">
    <property type="entry name" value="Toll/Interleukin receptor TIR domain"/>
    <property type="match status" value="1"/>
</dbReference>
<sequence length="602" mass="69496">MGWKYDLEYAFQVNVLAQYNAIPEISLDIIQQYDQTVNPSDQSLFALFLTFYMNITNNPFFCDCKVYDIAAEYTRVEEWRYRCGGPAHLEGWDFIHDLPLHNLVCNHTESDGCPSGCHCQDRPHNDTYYIDCTGAGLSELPSTLPENNRSKIEMFMDDNFITEISNVPYLSRIFNLTLRNNELKSLNAEILKDMTAKKLDLRNNQITTLPKEIKKFESVQLTGNPLECDCNSMWMKQWMDIDTRNADPDLTCTANNGDILHIIEMTLRDLGCTNEALIIALVCLGVFLGLIIVGAIFAKRCPYETKVIIFRFFKFHPGKKYDVDNDKEKEIDAYLVFDHEDGDVIGYVRYFLHRLGKQKPLFSILNPAQFMEAGPESRNISKYIGKSRRVIIFLSKGIFNDEWRMNEIEEAEHRQIEAVTIKNNEISKKAKQTKRLNKNANTGKDKDDREEDKMNDLTEICIDDLAAGNNDNADELEFQEREEASLKKAPKLIYIIYNTDETLTKQLEEEPWKSRLDGKTVLRPDPDDRLFWSKVRYEMPQKGNGNGKPFMPFDIPKPERPLPIKRSPVPSPKNPKSRNKNDHNRKLTGPIKSQIHATISQT</sequence>
<evidence type="ECO:0000256" key="7">
    <source>
        <dbReference type="SAM" id="MobiDB-lite"/>
    </source>
</evidence>
<evidence type="ECO:0000256" key="3">
    <source>
        <dbReference type="ARBA" id="ARBA00022692"/>
    </source>
</evidence>
<feature type="domain" description="TIR" evidence="9">
    <location>
        <begin position="329"/>
        <end position="465"/>
    </location>
</feature>
<dbReference type="Proteomes" id="UP001164746">
    <property type="component" value="Chromosome 3"/>
</dbReference>
<feature type="region of interest" description="Disordered" evidence="7">
    <location>
        <begin position="430"/>
        <end position="452"/>
    </location>
</feature>
<evidence type="ECO:0000313" key="11">
    <source>
        <dbReference type="Proteomes" id="UP001164746"/>
    </source>
</evidence>
<evidence type="ECO:0000256" key="8">
    <source>
        <dbReference type="SAM" id="Phobius"/>
    </source>
</evidence>
<proteinExistence type="predicted"/>
<dbReference type="PANTHER" id="PTHR24365:SF541">
    <property type="entry name" value="PROTEIN TOLL-RELATED"/>
    <property type="match status" value="1"/>
</dbReference>
<feature type="region of interest" description="Disordered" evidence="7">
    <location>
        <begin position="540"/>
        <end position="602"/>
    </location>
</feature>
<accession>A0ABY7DTU5</accession>
<evidence type="ECO:0000256" key="4">
    <source>
        <dbReference type="ARBA" id="ARBA00022729"/>
    </source>
</evidence>
<protein>
    <submittedName>
        <fullName evidence="10">TOLL-like protein</fullName>
    </submittedName>
</protein>
<dbReference type="InterPro" id="IPR032675">
    <property type="entry name" value="LRR_dom_sf"/>
</dbReference>
<keyword evidence="4" id="KW-0732">Signal</keyword>
<dbReference type="Gene3D" id="3.80.10.10">
    <property type="entry name" value="Ribonuclease Inhibitor"/>
    <property type="match status" value="1"/>
</dbReference>
<dbReference type="Gene3D" id="3.40.50.10140">
    <property type="entry name" value="Toll/interleukin-1 receptor homology (TIR) domain"/>
    <property type="match status" value="1"/>
</dbReference>
<evidence type="ECO:0000256" key="2">
    <source>
        <dbReference type="ARBA" id="ARBA00022614"/>
    </source>
</evidence>
<evidence type="ECO:0000256" key="5">
    <source>
        <dbReference type="ARBA" id="ARBA00022989"/>
    </source>
</evidence>
<evidence type="ECO:0000256" key="1">
    <source>
        <dbReference type="ARBA" id="ARBA00004167"/>
    </source>
</evidence>
<keyword evidence="11" id="KW-1185">Reference proteome</keyword>
<dbReference type="InterPro" id="IPR000157">
    <property type="entry name" value="TIR_dom"/>
</dbReference>
<keyword evidence="5 8" id="KW-1133">Transmembrane helix</keyword>
<dbReference type="InterPro" id="IPR035897">
    <property type="entry name" value="Toll_tir_struct_dom_sf"/>
</dbReference>
<evidence type="ECO:0000256" key="6">
    <source>
        <dbReference type="ARBA" id="ARBA00023136"/>
    </source>
</evidence>
<dbReference type="SUPFAM" id="SSF52058">
    <property type="entry name" value="L domain-like"/>
    <property type="match status" value="1"/>
</dbReference>
<feature type="compositionally biased region" description="Basic and acidic residues" evidence="7">
    <location>
        <begin position="443"/>
        <end position="452"/>
    </location>
</feature>